<evidence type="ECO:0000313" key="1">
    <source>
        <dbReference type="EMBL" id="GIE13186.1"/>
    </source>
</evidence>
<dbReference type="InterPro" id="IPR053714">
    <property type="entry name" value="Iso_Racemase_Enz_sf"/>
</dbReference>
<proteinExistence type="predicted"/>
<name>A0A919MB18_9ACTN</name>
<dbReference type="Proteomes" id="UP000598174">
    <property type="component" value="Unassembled WGS sequence"/>
</dbReference>
<comment type="caution">
    <text evidence="1">The sequence shown here is derived from an EMBL/GenBank/DDBJ whole genome shotgun (WGS) entry which is preliminary data.</text>
</comment>
<organism evidence="1 2">
    <name type="scientific">Paractinoplanes ferrugineus</name>
    <dbReference type="NCBI Taxonomy" id="113564"/>
    <lineage>
        <taxon>Bacteria</taxon>
        <taxon>Bacillati</taxon>
        <taxon>Actinomycetota</taxon>
        <taxon>Actinomycetes</taxon>
        <taxon>Micromonosporales</taxon>
        <taxon>Micromonosporaceae</taxon>
        <taxon>Paractinoplanes</taxon>
    </lineage>
</organism>
<evidence type="ECO:0000313" key="2">
    <source>
        <dbReference type="Proteomes" id="UP000598174"/>
    </source>
</evidence>
<accession>A0A919MB18</accession>
<keyword evidence="2" id="KW-1185">Reference proteome</keyword>
<dbReference type="AlphaFoldDB" id="A0A919MB18"/>
<dbReference type="PANTHER" id="PTHR40267">
    <property type="entry name" value="BLR3294 PROTEIN"/>
    <property type="match status" value="1"/>
</dbReference>
<sequence length="245" mass="26198">MPGNAVNQFGIVVPPANAAVEPESRILLGDSADIHTSRFPVLPGRTLRERLETYNKVVGETLGGFGSLRRDASLIACSGSHYLLGPDDDRTLGERLSREMGHPVASATVATLDLLAALGDRHITLVSPYEPWLTDLSVGYWQAAGLTIERVIPVRAGETFSPYDVSTEQLVEQVEKAKPGNSGTFFVTGTGMFTLAAVARLTAGTDRTVLTSNICLTWWGLRHSSNQPAFPAGPLADLAARRGLS</sequence>
<evidence type="ECO:0008006" key="3">
    <source>
        <dbReference type="Google" id="ProtNLM"/>
    </source>
</evidence>
<dbReference type="Gene3D" id="3.40.50.12500">
    <property type="match status" value="1"/>
</dbReference>
<dbReference type="PANTHER" id="PTHR40267:SF1">
    <property type="entry name" value="BLR3294 PROTEIN"/>
    <property type="match status" value="1"/>
</dbReference>
<dbReference type="RefSeq" id="WP_344224240.1">
    <property type="nucleotide sequence ID" value="NZ_BAAABP010000052.1"/>
</dbReference>
<reference evidence="1" key="1">
    <citation type="submission" date="2021-01" db="EMBL/GenBank/DDBJ databases">
        <title>Whole genome shotgun sequence of Actinoplanes ferrugineus NBRC 15555.</title>
        <authorList>
            <person name="Komaki H."/>
            <person name="Tamura T."/>
        </authorList>
    </citation>
    <scope>NUCLEOTIDE SEQUENCE</scope>
    <source>
        <strain evidence="1">NBRC 15555</strain>
    </source>
</reference>
<dbReference type="Pfam" id="PF17645">
    <property type="entry name" value="Amdase"/>
    <property type="match status" value="1"/>
</dbReference>
<dbReference type="InterPro" id="IPR026286">
    <property type="entry name" value="MaiA/AMDase"/>
</dbReference>
<dbReference type="EMBL" id="BOMM01000047">
    <property type="protein sequence ID" value="GIE13186.1"/>
    <property type="molecule type" value="Genomic_DNA"/>
</dbReference>
<protein>
    <recommendedName>
        <fullName evidence="3">Arylmalonate decarboxylase</fullName>
    </recommendedName>
</protein>
<gene>
    <name evidence="1" type="ORF">Afe05nite_50260</name>
</gene>